<proteinExistence type="predicted"/>
<feature type="region of interest" description="Disordered" evidence="1">
    <location>
        <begin position="62"/>
        <end position="81"/>
    </location>
</feature>
<dbReference type="AlphaFoldDB" id="A0A915PRX5"/>
<name>A0A915PRX5_9BILA</name>
<evidence type="ECO:0000313" key="3">
    <source>
        <dbReference type="Proteomes" id="UP000887581"/>
    </source>
</evidence>
<dbReference type="WBParaSite" id="sdigi.contig22.g1836.t1">
    <property type="protein sequence ID" value="sdigi.contig22.g1836.t1"/>
    <property type="gene ID" value="sdigi.contig22.g1836"/>
</dbReference>
<keyword evidence="2" id="KW-1133">Transmembrane helix</keyword>
<keyword evidence="2" id="KW-0472">Membrane</keyword>
<keyword evidence="3" id="KW-1185">Reference proteome</keyword>
<feature type="compositionally biased region" description="Basic and acidic residues" evidence="1">
    <location>
        <begin position="62"/>
        <end position="74"/>
    </location>
</feature>
<sequence length="239" mass="27254">MVSYCLSSPYQKTKHFQICSNNFCEVDLQDNDEVNTFTFATNINDKRSGILRHSTTGYWHTEGRHATGEKEESKPCQTGRLSGQAPGGYRGYSDTHFYGIQSKINNQFAEFVMQAATFAANVQRDRTFYYSVAKTCKLLRRRIIDFHFLIYMGAVVVPCTLGLIMAIFVWRSLVRQIDGIVKAPPDGSVLPPLANKPPGFYVPLHRRPIIYLQLIKEKCFGKKGAYQENILRRRKKAIA</sequence>
<feature type="transmembrane region" description="Helical" evidence="2">
    <location>
        <begin position="148"/>
        <end position="170"/>
    </location>
</feature>
<organism evidence="3 4">
    <name type="scientific">Setaria digitata</name>
    <dbReference type="NCBI Taxonomy" id="48799"/>
    <lineage>
        <taxon>Eukaryota</taxon>
        <taxon>Metazoa</taxon>
        <taxon>Ecdysozoa</taxon>
        <taxon>Nematoda</taxon>
        <taxon>Chromadorea</taxon>
        <taxon>Rhabditida</taxon>
        <taxon>Spirurina</taxon>
        <taxon>Spiruromorpha</taxon>
        <taxon>Filarioidea</taxon>
        <taxon>Setariidae</taxon>
        <taxon>Setaria</taxon>
    </lineage>
</organism>
<accession>A0A915PRX5</accession>
<evidence type="ECO:0000313" key="4">
    <source>
        <dbReference type="WBParaSite" id="sdigi.contig22.g1836.t1"/>
    </source>
</evidence>
<keyword evidence="2" id="KW-0812">Transmembrane</keyword>
<protein>
    <submittedName>
        <fullName evidence="4">Uncharacterized protein</fullName>
    </submittedName>
</protein>
<dbReference type="Proteomes" id="UP000887581">
    <property type="component" value="Unplaced"/>
</dbReference>
<evidence type="ECO:0000256" key="1">
    <source>
        <dbReference type="SAM" id="MobiDB-lite"/>
    </source>
</evidence>
<evidence type="ECO:0000256" key="2">
    <source>
        <dbReference type="SAM" id="Phobius"/>
    </source>
</evidence>
<reference evidence="4" key="1">
    <citation type="submission" date="2022-11" db="UniProtKB">
        <authorList>
            <consortium name="WormBaseParasite"/>
        </authorList>
    </citation>
    <scope>IDENTIFICATION</scope>
</reference>